<reference evidence="4" key="1">
    <citation type="submission" date="2022-02" db="EMBL/GenBank/DDBJ databases">
        <title>Atlantic sturgeon de novo genome assembly.</title>
        <authorList>
            <person name="Stock M."/>
            <person name="Klopp C."/>
            <person name="Guiguen Y."/>
            <person name="Cabau C."/>
            <person name="Parinello H."/>
            <person name="Santidrian Yebra-Pimentel E."/>
            <person name="Kuhl H."/>
            <person name="Dirks R.P."/>
            <person name="Guessner J."/>
            <person name="Wuertz S."/>
            <person name="Du K."/>
            <person name="Schartl M."/>
        </authorList>
    </citation>
    <scope>NUCLEOTIDE SEQUENCE</scope>
    <source>
        <strain evidence="4">STURGEONOMICS-FGT-2020</strain>
        <tissue evidence="4">Whole blood</tissue>
    </source>
</reference>
<dbReference type="GO" id="GO:0004622">
    <property type="term" value="F:phosphatidylcholine lysophospholipase activity"/>
    <property type="evidence" value="ECO:0007669"/>
    <property type="project" value="TreeGrafter"/>
</dbReference>
<dbReference type="Gene3D" id="3.40.50.1820">
    <property type="entry name" value="alpha/beta hydrolase"/>
    <property type="match status" value="1"/>
</dbReference>
<gene>
    <name evidence="4" type="primary">ABHD12</name>
    <name evidence="4" type="ORF">AOXY_G20910</name>
</gene>
<dbReference type="EMBL" id="JAGXEW010000020">
    <property type="protein sequence ID" value="KAK1160631.1"/>
    <property type="molecule type" value="Genomic_DNA"/>
</dbReference>
<dbReference type="PANTHER" id="PTHR12277">
    <property type="entry name" value="ALPHA/BETA HYDROLASE DOMAIN-CONTAINING PROTEIN"/>
    <property type="match status" value="1"/>
</dbReference>
<organism evidence="4 5">
    <name type="scientific">Acipenser oxyrinchus oxyrinchus</name>
    <dbReference type="NCBI Taxonomy" id="40147"/>
    <lineage>
        <taxon>Eukaryota</taxon>
        <taxon>Metazoa</taxon>
        <taxon>Chordata</taxon>
        <taxon>Craniata</taxon>
        <taxon>Vertebrata</taxon>
        <taxon>Euteleostomi</taxon>
        <taxon>Actinopterygii</taxon>
        <taxon>Chondrostei</taxon>
        <taxon>Acipenseriformes</taxon>
        <taxon>Acipenseridae</taxon>
        <taxon>Acipenser</taxon>
    </lineage>
</organism>
<dbReference type="Proteomes" id="UP001230051">
    <property type="component" value="Unassembled WGS sequence"/>
</dbReference>
<keyword evidence="5" id="KW-1185">Reference proteome</keyword>
<protein>
    <submittedName>
        <fullName evidence="4">Lysophosphatidylserine lipase ABHD12-like</fullName>
    </submittedName>
</protein>
<dbReference type="AlphaFoldDB" id="A0AAD8D1D9"/>
<dbReference type="PANTHER" id="PTHR12277:SF69">
    <property type="entry name" value="PROTEIN ABHD12B"/>
    <property type="match status" value="1"/>
</dbReference>
<evidence type="ECO:0000259" key="3">
    <source>
        <dbReference type="Pfam" id="PF00561"/>
    </source>
</evidence>
<dbReference type="GO" id="GO:0006660">
    <property type="term" value="P:phosphatidylserine catabolic process"/>
    <property type="evidence" value="ECO:0007669"/>
    <property type="project" value="TreeGrafter"/>
</dbReference>
<feature type="region of interest" description="Disordered" evidence="1">
    <location>
        <begin position="1"/>
        <end position="34"/>
    </location>
</feature>
<keyword evidence="2" id="KW-1133">Transmembrane helix</keyword>
<evidence type="ECO:0000256" key="1">
    <source>
        <dbReference type="SAM" id="MobiDB-lite"/>
    </source>
</evidence>
<comment type="caution">
    <text evidence="4">The sequence shown here is derived from an EMBL/GenBank/DDBJ whole genome shotgun (WGS) entry which is preliminary data.</text>
</comment>
<keyword evidence="2" id="KW-0812">Transmembrane</keyword>
<dbReference type="InterPro" id="IPR029058">
    <property type="entry name" value="AB_hydrolase_fold"/>
</dbReference>
<dbReference type="InterPro" id="IPR000073">
    <property type="entry name" value="AB_hydrolase_1"/>
</dbReference>
<feature type="transmembrane region" description="Helical" evidence="2">
    <location>
        <begin position="52"/>
        <end position="74"/>
    </location>
</feature>
<keyword evidence="2" id="KW-0472">Membrane</keyword>
<evidence type="ECO:0000256" key="2">
    <source>
        <dbReference type="SAM" id="Phobius"/>
    </source>
</evidence>
<accession>A0AAD8D1D9</accession>
<evidence type="ECO:0000313" key="4">
    <source>
        <dbReference type="EMBL" id="KAK1160631.1"/>
    </source>
</evidence>
<feature type="compositionally biased region" description="Basic and acidic residues" evidence="1">
    <location>
        <begin position="1"/>
        <end position="18"/>
    </location>
</feature>
<feature type="domain" description="AB hydrolase-1" evidence="3">
    <location>
        <begin position="146"/>
        <end position="240"/>
    </location>
</feature>
<dbReference type="GO" id="GO:0005789">
    <property type="term" value="C:endoplasmic reticulum membrane"/>
    <property type="evidence" value="ECO:0007669"/>
    <property type="project" value="TreeGrafter"/>
</dbReference>
<proteinExistence type="predicted"/>
<dbReference type="Pfam" id="PF00561">
    <property type="entry name" value="Abhydrolase_1"/>
    <property type="match status" value="1"/>
</dbReference>
<sequence>MRKRNAEQESQQPEEKTNQKRFTKRGKPAEIKTSEVCQSKSGRGWLRLIKRLFLTLFVVYVSVPLLIRLFPALLANVVYLSALKAPFFVDLQHPEDLQLNHTANFYLSPEEGVRIGVWHTVPDSRWQEAQGEGLSWYESALRGQAPIIIYLHGNGGTRAVGHRVELLKVLSAAGFHVLALDYRGFADSTGDPSEEGMTADGVYLYRWVKERSSGSPVCFWGHSLGTGVATNAACRLQDQGSPPDAVILEAPYTNIREEGAHHPFAQIYRIFPAFEYFFLDTMALSNIFFPNDENLKSMSSPLMILHAEDDHVVPFEMSRKLYEIALKSQHSQENVKLVLFDRSLGYRHNNIYKDPKLPALLWEFLHPVAEF</sequence>
<evidence type="ECO:0000313" key="5">
    <source>
        <dbReference type="Proteomes" id="UP001230051"/>
    </source>
</evidence>
<dbReference type="SUPFAM" id="SSF53474">
    <property type="entry name" value="alpha/beta-Hydrolases"/>
    <property type="match status" value="1"/>
</dbReference>
<dbReference type="GO" id="GO:0047372">
    <property type="term" value="F:monoacylglycerol lipase activity"/>
    <property type="evidence" value="ECO:0007669"/>
    <property type="project" value="TreeGrafter"/>
</dbReference>
<name>A0AAD8D1D9_ACIOX</name>
<dbReference type="GO" id="GO:0052651">
    <property type="term" value="P:monoacylglycerol catabolic process"/>
    <property type="evidence" value="ECO:0007669"/>
    <property type="project" value="TreeGrafter"/>
</dbReference>